<proteinExistence type="predicted"/>
<dbReference type="EMBL" id="LGTZ01000761">
    <property type="protein sequence ID" value="OJD23569.1"/>
    <property type="molecule type" value="Genomic_DNA"/>
</dbReference>
<dbReference type="AlphaFoldDB" id="A0A1J9Q4U9"/>
<dbReference type="Proteomes" id="UP000242791">
    <property type="component" value="Unassembled WGS sequence"/>
</dbReference>
<feature type="region of interest" description="Disordered" evidence="1">
    <location>
        <begin position="1"/>
        <end position="21"/>
    </location>
</feature>
<sequence>MFRPKSTDIPIPPRNPRRTASTVHRGATGSEFELDSVIHELESARLQPTVYRQNSTAPVSPQNCNVSSKSSLTDVNGKEFAEVPITSLDHIIARHGGRTASIDRLPGIMSQEKAASPSPQDEILDLKRENGRLRAELAYHQKTRQVLMEMYARIVEVYKASSTNMEKLNDAVRRSSQGLAVAERELLRFWGISIDPDGQNEPGQPF</sequence>
<dbReference type="OrthoDB" id="4958164at2759"/>
<evidence type="ECO:0000313" key="2">
    <source>
        <dbReference type="EMBL" id="OJD23569.1"/>
    </source>
</evidence>
<gene>
    <name evidence="2" type="ORF">ACJ73_05077</name>
</gene>
<name>A0A1J9Q4U9_9EURO</name>
<keyword evidence="3" id="KW-1185">Reference proteome</keyword>
<reference evidence="2 3" key="1">
    <citation type="submission" date="2015-08" db="EMBL/GenBank/DDBJ databases">
        <title>Emmonsia species relationships and genome sequence.</title>
        <authorList>
            <person name="Cuomo C.A."/>
            <person name="Schwartz I.S."/>
            <person name="Kenyon C."/>
            <person name="De Hoog G.S."/>
            <person name="Govender N.P."/>
            <person name="Botha A."/>
            <person name="Moreno L."/>
            <person name="De Vries M."/>
            <person name="Munoz J.F."/>
            <person name="Stielow J.B."/>
        </authorList>
    </citation>
    <scope>NUCLEOTIDE SEQUENCE [LARGE SCALE GENOMIC DNA]</scope>
    <source>
        <strain evidence="2 3">EI222</strain>
    </source>
</reference>
<comment type="caution">
    <text evidence="2">The sequence shown here is derived from an EMBL/GenBank/DDBJ whole genome shotgun (WGS) entry which is preliminary data.</text>
</comment>
<evidence type="ECO:0000256" key="1">
    <source>
        <dbReference type="SAM" id="MobiDB-lite"/>
    </source>
</evidence>
<organism evidence="2 3">
    <name type="scientific">Blastomyces percursus</name>
    <dbReference type="NCBI Taxonomy" id="1658174"/>
    <lineage>
        <taxon>Eukaryota</taxon>
        <taxon>Fungi</taxon>
        <taxon>Dikarya</taxon>
        <taxon>Ascomycota</taxon>
        <taxon>Pezizomycotina</taxon>
        <taxon>Eurotiomycetes</taxon>
        <taxon>Eurotiomycetidae</taxon>
        <taxon>Onygenales</taxon>
        <taxon>Ajellomycetaceae</taxon>
        <taxon>Blastomyces</taxon>
    </lineage>
</organism>
<dbReference type="VEuPathDB" id="FungiDB:ACJ73_05077"/>
<evidence type="ECO:0000313" key="3">
    <source>
        <dbReference type="Proteomes" id="UP000242791"/>
    </source>
</evidence>
<protein>
    <submittedName>
        <fullName evidence="2">Uncharacterized protein</fullName>
    </submittedName>
</protein>
<accession>A0A1J9Q4U9</accession>